<reference evidence="1" key="2">
    <citation type="journal article" date="2015" name="Fish Shellfish Immunol.">
        <title>Early steps in the European eel (Anguilla anguilla)-Vibrio vulnificus interaction in the gills: Role of the RtxA13 toxin.</title>
        <authorList>
            <person name="Callol A."/>
            <person name="Pajuelo D."/>
            <person name="Ebbesson L."/>
            <person name="Teles M."/>
            <person name="MacKenzie S."/>
            <person name="Amaro C."/>
        </authorList>
    </citation>
    <scope>NUCLEOTIDE SEQUENCE</scope>
</reference>
<protein>
    <submittedName>
        <fullName evidence="1">Uncharacterized protein</fullName>
    </submittedName>
</protein>
<dbReference type="EMBL" id="GBXM01080472">
    <property type="protein sequence ID" value="JAH28105.1"/>
    <property type="molecule type" value="Transcribed_RNA"/>
</dbReference>
<proteinExistence type="predicted"/>
<evidence type="ECO:0000313" key="1">
    <source>
        <dbReference type="EMBL" id="JAH28105.1"/>
    </source>
</evidence>
<accession>A0A0E9RI03</accession>
<dbReference type="AlphaFoldDB" id="A0A0E9RI03"/>
<sequence>MPQAEIKHNLHLYNTVQVYWLTVLTNDHSNIKNLAIPYWLHRTWVYMHLTVSSVNMATL</sequence>
<name>A0A0E9RI03_ANGAN</name>
<reference evidence="1" key="1">
    <citation type="submission" date="2014-11" db="EMBL/GenBank/DDBJ databases">
        <authorList>
            <person name="Amaro Gonzalez C."/>
        </authorList>
    </citation>
    <scope>NUCLEOTIDE SEQUENCE</scope>
</reference>
<organism evidence="1">
    <name type="scientific">Anguilla anguilla</name>
    <name type="common">European freshwater eel</name>
    <name type="synonym">Muraena anguilla</name>
    <dbReference type="NCBI Taxonomy" id="7936"/>
    <lineage>
        <taxon>Eukaryota</taxon>
        <taxon>Metazoa</taxon>
        <taxon>Chordata</taxon>
        <taxon>Craniata</taxon>
        <taxon>Vertebrata</taxon>
        <taxon>Euteleostomi</taxon>
        <taxon>Actinopterygii</taxon>
        <taxon>Neopterygii</taxon>
        <taxon>Teleostei</taxon>
        <taxon>Anguilliformes</taxon>
        <taxon>Anguillidae</taxon>
        <taxon>Anguilla</taxon>
    </lineage>
</organism>